<name>A0A1C6SXT1_9ACTN</name>
<dbReference type="STRING" id="145854.GA0074692_3753"/>
<gene>
    <name evidence="1" type="ORF">GA0074692_3753</name>
</gene>
<dbReference type="Gene3D" id="3.40.1590.10">
    <property type="entry name" value="NMB0488-like"/>
    <property type="match status" value="1"/>
</dbReference>
<sequence length="147" mass="15268">MTRSATLDLRRGRYLAWSSSLVVDGFWVANGTHEVLDESVDDGELGAAVHRMLAATRTGVPNPHVGGGPSPFAPMLAAVGLRGYSTYVKGTRSVTVEADGDAVVLTPTRNGGAREGFVGLPEQAVRLTAPDPAALGAALRTALTRSI</sequence>
<proteinExistence type="predicted"/>
<accession>A0A1C6SXT1</accession>
<dbReference type="OrthoDB" id="3373251at2"/>
<dbReference type="RefSeq" id="WP_091646291.1">
    <property type="nucleotide sequence ID" value="NZ_FMHW01000002.1"/>
</dbReference>
<protein>
    <submittedName>
        <fullName evidence="1">Uncharacterized protein</fullName>
    </submittedName>
</protein>
<dbReference type="AlphaFoldDB" id="A0A1C6SXT1"/>
<organism evidence="1 2">
    <name type="scientific">Micromonospora pallida</name>
    <dbReference type="NCBI Taxonomy" id="145854"/>
    <lineage>
        <taxon>Bacteria</taxon>
        <taxon>Bacillati</taxon>
        <taxon>Actinomycetota</taxon>
        <taxon>Actinomycetes</taxon>
        <taxon>Micromonosporales</taxon>
        <taxon>Micromonosporaceae</taxon>
        <taxon>Micromonospora</taxon>
    </lineage>
</organism>
<dbReference type="InterPro" id="IPR037891">
    <property type="entry name" value="Cdil-like_sf"/>
</dbReference>
<dbReference type="Proteomes" id="UP000198959">
    <property type="component" value="Unassembled WGS sequence"/>
</dbReference>
<dbReference type="EMBL" id="FMHW01000002">
    <property type="protein sequence ID" value="SCL34132.1"/>
    <property type="molecule type" value="Genomic_DNA"/>
</dbReference>
<reference evidence="2" key="1">
    <citation type="submission" date="2016-06" db="EMBL/GenBank/DDBJ databases">
        <authorList>
            <person name="Varghese N."/>
            <person name="Submissions Spin"/>
        </authorList>
    </citation>
    <scope>NUCLEOTIDE SEQUENCE [LARGE SCALE GENOMIC DNA]</scope>
    <source>
        <strain evidence="2">DSM 43817</strain>
    </source>
</reference>
<keyword evidence="2" id="KW-1185">Reference proteome</keyword>
<dbReference type="SUPFAM" id="SSF160207">
    <property type="entry name" value="NMB0488-like"/>
    <property type="match status" value="1"/>
</dbReference>
<evidence type="ECO:0000313" key="1">
    <source>
        <dbReference type="EMBL" id="SCL34132.1"/>
    </source>
</evidence>
<evidence type="ECO:0000313" key="2">
    <source>
        <dbReference type="Proteomes" id="UP000198959"/>
    </source>
</evidence>